<dbReference type="GO" id="GO:0005615">
    <property type="term" value="C:extracellular space"/>
    <property type="evidence" value="ECO:0007669"/>
    <property type="project" value="UniProtKB-KW"/>
</dbReference>
<dbReference type="Gene3D" id="1.20.1250.70">
    <property type="entry name" value="Interleukin-15/Interleukin-21"/>
    <property type="match status" value="1"/>
</dbReference>
<evidence type="ECO:0000256" key="6">
    <source>
        <dbReference type="ARBA" id="ARBA00023157"/>
    </source>
</evidence>
<keyword evidence="10" id="KW-1185">Reference proteome</keyword>
<dbReference type="GO" id="GO:0006955">
    <property type="term" value="P:immune response"/>
    <property type="evidence" value="ECO:0007669"/>
    <property type="project" value="InterPro"/>
</dbReference>
<keyword evidence="4" id="KW-0964">Secreted</keyword>
<evidence type="ECO:0000313" key="10">
    <source>
        <dbReference type="Proteomes" id="UP001652642"/>
    </source>
</evidence>
<dbReference type="GO" id="GO:0045954">
    <property type="term" value="P:positive regulation of natural killer cell mediated cytotoxicity"/>
    <property type="evidence" value="ECO:0007669"/>
    <property type="project" value="TreeGrafter"/>
</dbReference>
<dbReference type="InParanoid" id="A0A6J0SLA5"/>
<evidence type="ECO:0000256" key="1">
    <source>
        <dbReference type="ARBA" id="ARBA00004613"/>
    </source>
</evidence>
<evidence type="ECO:0000256" key="3">
    <source>
        <dbReference type="ARBA" id="ARBA00022514"/>
    </source>
</evidence>
<evidence type="ECO:0000256" key="8">
    <source>
        <dbReference type="ARBA" id="ARBA00045924"/>
    </source>
</evidence>
<keyword evidence="5 9" id="KW-0732">Signal</keyword>
<name>A0A6J0SLA5_9SAUR</name>
<protein>
    <recommendedName>
        <fullName evidence="7">Interleukin-21</fullName>
    </recommendedName>
</protein>
<dbReference type="AlphaFoldDB" id="A0A6J0SLA5"/>
<dbReference type="SUPFAM" id="SSF47266">
    <property type="entry name" value="4-helical cytokines"/>
    <property type="match status" value="1"/>
</dbReference>
<comment type="similarity">
    <text evidence="2">Belongs to the IL-15/IL-21 family.</text>
</comment>
<evidence type="ECO:0000256" key="7">
    <source>
        <dbReference type="ARBA" id="ARBA00039957"/>
    </source>
</evidence>
<organism evidence="10 11">
    <name type="scientific">Pogona vitticeps</name>
    <name type="common">central bearded dragon</name>
    <dbReference type="NCBI Taxonomy" id="103695"/>
    <lineage>
        <taxon>Eukaryota</taxon>
        <taxon>Metazoa</taxon>
        <taxon>Chordata</taxon>
        <taxon>Craniata</taxon>
        <taxon>Vertebrata</taxon>
        <taxon>Euteleostomi</taxon>
        <taxon>Lepidosauria</taxon>
        <taxon>Squamata</taxon>
        <taxon>Bifurcata</taxon>
        <taxon>Unidentata</taxon>
        <taxon>Episquamata</taxon>
        <taxon>Toxicofera</taxon>
        <taxon>Iguania</taxon>
        <taxon>Acrodonta</taxon>
        <taxon>Agamidae</taxon>
        <taxon>Amphibolurinae</taxon>
        <taxon>Pogona</taxon>
    </lineage>
</organism>
<feature type="signal peptide" evidence="9">
    <location>
        <begin position="1"/>
        <end position="18"/>
    </location>
</feature>
<dbReference type="CTD" id="59067"/>
<comment type="function">
    <text evidence="8">Cytokine with immunoregulatory activity. May promote the transition between innate and adaptive immunity. Induces the production of IgG(1) and IgG(3) in B-cells. Implicated in the generation and maintenance of T follicular helper (Tfh) cells and the formation of germinal-centers. Together with IL6, control the early generation of Tfh cells and are critical for an effective antibody response to acute viral infection. May play a role in proliferation and maturation of natural killer (NK) cells in synergy with IL15. May regulate proliferation of mature B- and T-cells in response to activating stimuli. In synergy with IL15 and IL18 stimulates interferon gamma production in T-cells and NK cells. During T-cell mediated immune response may inhibit dendritic cells (DC) activation and maturation.</text>
</comment>
<dbReference type="PANTHER" id="PTHR14356">
    <property type="entry name" value="INTERLEUKIN-15-RELATED"/>
    <property type="match status" value="1"/>
</dbReference>
<dbReference type="GO" id="GO:0005126">
    <property type="term" value="F:cytokine receptor binding"/>
    <property type="evidence" value="ECO:0007669"/>
    <property type="project" value="InterPro"/>
</dbReference>
<dbReference type="KEGG" id="pvt:110072830"/>
<evidence type="ECO:0000256" key="5">
    <source>
        <dbReference type="ARBA" id="ARBA00022729"/>
    </source>
</evidence>
<dbReference type="InterPro" id="IPR003443">
    <property type="entry name" value="IL-15/IL-21_fam"/>
</dbReference>
<evidence type="ECO:0000256" key="9">
    <source>
        <dbReference type="SAM" id="SignalP"/>
    </source>
</evidence>
<dbReference type="RefSeq" id="XP_020637141.2">
    <property type="nucleotide sequence ID" value="XM_020781482.2"/>
</dbReference>
<dbReference type="GeneID" id="110072830"/>
<sequence>MEKLLFCCLLSICSISLGRMSPIVFKELFKTVGHLNEVAKMDTNKLHSPQGAFQDCLLSVFKCFVNQSSLLEPVDHKNENDFNNMLLRLKSSHRYTNLTDTNPNCQSCNSYDLQPPKIFLRNFQLLLQRLNYLQNMKTTIAQPL</sequence>
<evidence type="ECO:0000256" key="4">
    <source>
        <dbReference type="ARBA" id="ARBA00022525"/>
    </source>
</evidence>
<dbReference type="PANTHER" id="PTHR14356:SF2">
    <property type="entry name" value="INTERLEUKIN-21"/>
    <property type="match status" value="1"/>
</dbReference>
<dbReference type="GO" id="GO:0005125">
    <property type="term" value="F:cytokine activity"/>
    <property type="evidence" value="ECO:0007669"/>
    <property type="project" value="UniProtKB-KW"/>
</dbReference>
<dbReference type="OrthoDB" id="9426569at2759"/>
<keyword evidence="6" id="KW-1015">Disulfide bond</keyword>
<gene>
    <name evidence="11" type="primary">IL21</name>
</gene>
<proteinExistence type="inferred from homology"/>
<evidence type="ECO:0000256" key="2">
    <source>
        <dbReference type="ARBA" id="ARBA00006050"/>
    </source>
</evidence>
<dbReference type="InterPro" id="IPR009079">
    <property type="entry name" value="4_helix_cytokine-like_core"/>
</dbReference>
<keyword evidence="3" id="KW-0202">Cytokine</keyword>
<feature type="chain" id="PRO_5046767841" description="Interleukin-21" evidence="9">
    <location>
        <begin position="19"/>
        <end position="144"/>
    </location>
</feature>
<dbReference type="Proteomes" id="UP001652642">
    <property type="component" value="Chromosome 5"/>
</dbReference>
<evidence type="ECO:0000313" key="11">
    <source>
        <dbReference type="RefSeq" id="XP_020637141.2"/>
    </source>
</evidence>
<comment type="subcellular location">
    <subcellularLocation>
        <location evidence="1">Secreted</location>
    </subcellularLocation>
</comment>
<accession>A0A6J0SLA5</accession>
<reference evidence="11" key="1">
    <citation type="submission" date="2025-08" db="UniProtKB">
        <authorList>
            <consortium name="RefSeq"/>
        </authorList>
    </citation>
    <scope>IDENTIFICATION</scope>
</reference>